<dbReference type="GO" id="GO:0032259">
    <property type="term" value="P:methylation"/>
    <property type="evidence" value="ECO:0007669"/>
    <property type="project" value="UniProtKB-KW"/>
</dbReference>
<keyword evidence="2" id="KW-0489">Methyltransferase</keyword>
<gene>
    <name evidence="2" type="ORF">GCM10011492_32930</name>
</gene>
<evidence type="ECO:0000313" key="2">
    <source>
        <dbReference type="EMBL" id="GGB39547.1"/>
    </source>
</evidence>
<dbReference type="GO" id="GO:0008757">
    <property type="term" value="F:S-adenosylmethionine-dependent methyltransferase activity"/>
    <property type="evidence" value="ECO:0007669"/>
    <property type="project" value="InterPro"/>
</dbReference>
<dbReference type="AlphaFoldDB" id="A0A916TEH9"/>
<dbReference type="SUPFAM" id="SSF53335">
    <property type="entry name" value="S-adenosyl-L-methionine-dependent methyltransferases"/>
    <property type="match status" value="1"/>
</dbReference>
<protein>
    <submittedName>
        <fullName evidence="2">Methyltransferase</fullName>
    </submittedName>
</protein>
<dbReference type="InterPro" id="IPR029063">
    <property type="entry name" value="SAM-dependent_MTases_sf"/>
</dbReference>
<keyword evidence="3" id="KW-1185">Reference proteome</keyword>
<dbReference type="CDD" id="cd02440">
    <property type="entry name" value="AdoMet_MTases"/>
    <property type="match status" value="1"/>
</dbReference>
<feature type="domain" description="Methyltransferase type 11" evidence="1">
    <location>
        <begin position="48"/>
        <end position="146"/>
    </location>
</feature>
<organism evidence="2 3">
    <name type="scientific">Flexivirga endophytica</name>
    <dbReference type="NCBI Taxonomy" id="1849103"/>
    <lineage>
        <taxon>Bacteria</taxon>
        <taxon>Bacillati</taxon>
        <taxon>Actinomycetota</taxon>
        <taxon>Actinomycetes</taxon>
        <taxon>Micrococcales</taxon>
        <taxon>Dermacoccaceae</taxon>
        <taxon>Flexivirga</taxon>
    </lineage>
</organism>
<evidence type="ECO:0000259" key="1">
    <source>
        <dbReference type="Pfam" id="PF08241"/>
    </source>
</evidence>
<sequence length="275" mass="29696">MGFDAEGMWDSVAAEWDARGEWHAGVTRPLTDAMVEALAPRDTDTVVELACGPTADIATAVAERPGFAGTVRAGDLSLQMVAAAERRSYGKRLDISFEQLDVTALTLADDSVDRVAARWIYMLLPDPLQGLREADRVLRPGGRLVFAVFAAAAANPFFMLPGSVLAEHGLFQPPAPGQPNMFALADEDGTHQLARDAGFTATSVQDVPLTYRFTDPDDLWSWVSDFAGPISMALRAQSQGTRAQLRGEIEKRAERFRDGAGYALPGLARVFTAAR</sequence>
<reference evidence="2" key="1">
    <citation type="journal article" date="2014" name="Int. J. Syst. Evol. Microbiol.">
        <title>Complete genome sequence of Corynebacterium casei LMG S-19264T (=DSM 44701T), isolated from a smear-ripened cheese.</title>
        <authorList>
            <consortium name="US DOE Joint Genome Institute (JGI-PGF)"/>
            <person name="Walter F."/>
            <person name="Albersmeier A."/>
            <person name="Kalinowski J."/>
            <person name="Ruckert C."/>
        </authorList>
    </citation>
    <scope>NUCLEOTIDE SEQUENCE</scope>
    <source>
        <strain evidence="2">CGMCC 1.15085</strain>
    </source>
</reference>
<dbReference type="Gene3D" id="3.40.50.150">
    <property type="entry name" value="Vaccinia Virus protein VP39"/>
    <property type="match status" value="1"/>
</dbReference>
<evidence type="ECO:0000313" key="3">
    <source>
        <dbReference type="Proteomes" id="UP000636793"/>
    </source>
</evidence>
<dbReference type="EMBL" id="BMHI01000005">
    <property type="protein sequence ID" value="GGB39547.1"/>
    <property type="molecule type" value="Genomic_DNA"/>
</dbReference>
<accession>A0A916TEH9</accession>
<name>A0A916TEH9_9MICO</name>
<keyword evidence="2" id="KW-0808">Transferase</keyword>
<proteinExistence type="predicted"/>
<dbReference type="Pfam" id="PF08241">
    <property type="entry name" value="Methyltransf_11"/>
    <property type="match status" value="1"/>
</dbReference>
<comment type="caution">
    <text evidence="2">The sequence shown here is derived from an EMBL/GenBank/DDBJ whole genome shotgun (WGS) entry which is preliminary data.</text>
</comment>
<dbReference type="PANTHER" id="PTHR43591">
    <property type="entry name" value="METHYLTRANSFERASE"/>
    <property type="match status" value="1"/>
</dbReference>
<reference evidence="2" key="2">
    <citation type="submission" date="2020-09" db="EMBL/GenBank/DDBJ databases">
        <authorList>
            <person name="Sun Q."/>
            <person name="Zhou Y."/>
        </authorList>
    </citation>
    <scope>NUCLEOTIDE SEQUENCE</scope>
    <source>
        <strain evidence="2">CGMCC 1.15085</strain>
    </source>
</reference>
<dbReference type="Proteomes" id="UP000636793">
    <property type="component" value="Unassembled WGS sequence"/>
</dbReference>
<dbReference type="InterPro" id="IPR013216">
    <property type="entry name" value="Methyltransf_11"/>
</dbReference>